<gene>
    <name evidence="2" type="primary">hitM2</name>
</gene>
<dbReference type="InterPro" id="IPR036237">
    <property type="entry name" value="Xyl_isomerase-like_sf"/>
</dbReference>
<dbReference type="GO" id="GO:0016853">
    <property type="term" value="F:isomerase activity"/>
    <property type="evidence" value="ECO:0007669"/>
    <property type="project" value="UniProtKB-KW"/>
</dbReference>
<feature type="domain" description="Xylose isomerase-like TIM barrel" evidence="1">
    <location>
        <begin position="51"/>
        <end position="273"/>
    </location>
</feature>
<reference evidence="2" key="1">
    <citation type="journal article" date="2015" name="ChemBioChem">
        <title>Genome Mining of the Hitachimycin Biosynthetic Gene Cluster: Involvement of a Phenylalanine-2,3-aminomutase in Biosynthesis.</title>
        <authorList>
            <person name="Kudo F."/>
            <person name="Kawamura K."/>
            <person name="Uchino A."/>
            <person name="Miyanaga A."/>
            <person name="Numakura M."/>
            <person name="Takayanagi R."/>
            <person name="Eguchi T."/>
        </authorList>
    </citation>
    <scope>NUCLEOTIDE SEQUENCE</scope>
    <source>
        <strain evidence="2">JCM 11712</strain>
    </source>
</reference>
<dbReference type="AlphaFoldDB" id="A0A0F7R2R5"/>
<proteinExistence type="predicted"/>
<dbReference type="SUPFAM" id="SSF51658">
    <property type="entry name" value="Xylose isomerase-like"/>
    <property type="match status" value="1"/>
</dbReference>
<sequence length="288" mass="30881">MSLLDQRNPFFAHPHLAGSIWPEPVRDSFRDRVAAVAGVGSTGMGMGGYELEPLLATESEATILGILKEYGVVVGELELLLGWHADGEEGANARASEEQLFAWADLFGATRVKTSAVFFPPAELAPIEQITERFAALCDRAAARGLTMELEPFAVFPAFHYGVAAEVVIAADRPNGGLLIDAWHLSRDPHGFAALDRVEARHITGVELCDGAAEPNGSLQEDCVNSRLLPGEGDFDLVRIVRTLADKGVDVPLSVEVLSEDLRKATPEENATRTTAAVRALLDAARTA</sequence>
<keyword evidence="2" id="KW-0413">Isomerase</keyword>
<dbReference type="PANTHER" id="PTHR12110:SF48">
    <property type="entry name" value="BLL3656 PROTEIN"/>
    <property type="match status" value="1"/>
</dbReference>
<dbReference type="InterPro" id="IPR050312">
    <property type="entry name" value="IolE/XylAMocC-like"/>
</dbReference>
<dbReference type="EMBL" id="LC008143">
    <property type="protein sequence ID" value="BAR73005.1"/>
    <property type="molecule type" value="Genomic_DNA"/>
</dbReference>
<organism evidence="2">
    <name type="scientific">Embleya scabrispora</name>
    <dbReference type="NCBI Taxonomy" id="159449"/>
    <lineage>
        <taxon>Bacteria</taxon>
        <taxon>Bacillati</taxon>
        <taxon>Actinomycetota</taxon>
        <taxon>Actinomycetes</taxon>
        <taxon>Kitasatosporales</taxon>
        <taxon>Streptomycetaceae</taxon>
        <taxon>Embleya</taxon>
    </lineage>
</organism>
<dbReference type="Pfam" id="PF01261">
    <property type="entry name" value="AP_endonuc_2"/>
    <property type="match status" value="1"/>
</dbReference>
<dbReference type="InterPro" id="IPR013022">
    <property type="entry name" value="Xyl_isomerase-like_TIM-brl"/>
</dbReference>
<accession>A0A0F7R2R5</accession>
<evidence type="ECO:0000259" key="1">
    <source>
        <dbReference type="Pfam" id="PF01261"/>
    </source>
</evidence>
<dbReference type="SMR" id="A0A0F7R2R5"/>
<evidence type="ECO:0000313" key="2">
    <source>
        <dbReference type="EMBL" id="BAR73005.1"/>
    </source>
</evidence>
<dbReference type="PANTHER" id="PTHR12110">
    <property type="entry name" value="HYDROXYPYRUVATE ISOMERASE"/>
    <property type="match status" value="1"/>
</dbReference>
<dbReference type="Gene3D" id="3.20.20.150">
    <property type="entry name" value="Divalent-metal-dependent TIM barrel enzymes"/>
    <property type="match status" value="1"/>
</dbReference>
<name>A0A0F7R2R5_9ACTN</name>
<protein>
    <submittedName>
        <fullName evidence="2">Putative sugar phosphate isomerase/epimerase</fullName>
    </submittedName>
</protein>